<keyword evidence="7 11" id="KW-0863">Zinc-finger</keyword>
<evidence type="ECO:0000259" key="12">
    <source>
        <dbReference type="PROSITE" id="PS50865"/>
    </source>
</evidence>
<dbReference type="InterPro" id="IPR046903">
    <property type="entry name" value="Mab-21-like_nuc_Trfase"/>
</dbReference>
<name>A0A6J8API4_MYTCO</name>
<evidence type="ECO:0000256" key="9">
    <source>
        <dbReference type="ARBA" id="ARBA00022840"/>
    </source>
</evidence>
<evidence type="ECO:0000256" key="11">
    <source>
        <dbReference type="PROSITE-ProRule" id="PRU00134"/>
    </source>
</evidence>
<sequence>MFSDEENDSIWLFDVLDIIGANDEFRKTCQRVHMIEEILLTFQIPASTYICGSSWEGSFTPGYEHDKDVIRCDETVTVIEDISKATGIYKFFFLAITEEDTPVGYFKLQLVLEDTLITHETVKNYPNLLQFGRKHNFVFDRNGKQVLCDFPIVNSLGILFRSKNKPNLTTENRGIDLVNCYRCKTWPKNAKEWLTRRRCYGWPTKNSIQEMKSFGFFVIRKGHSSSKEKDLEWRMSFSLQERKLMLSLTDVQHKCYIVLKMFNRNIIKLNDVTSYHWKTCLFYMIEENDKNIWKKQLLFYCVKLCIKQMLEWVTCGFCPNYFIPGDNLFDGKLNNNLRIKAANELENMLNMGFNCFVHVKSNDICDHVESRKSPERSQQLRSKSKGHYKIYLKYLNIDIFSSLFEAFNYNILQHYYNESNENTAIFIKFLWDTLDHIKRVSTVTEHTEEETRSALSILVPHIVTCLASNISAMTIQHPNPQVRDFLLFGSFTLFMQAGLLGRLKFISVLYALQLHEDCEWFLDELDEEYIKIVPAFCFCRFTTEDRNMTTINMYNTSNSDVVTCICFLPSELIITPHAMKYEMFRHVGISLQENVRANKFNRWHYMAVVDCNTFFFSLKCLIKMKFGKVTEAYNAKKNLMTLVTKSKNVKHVDVGYNLIAFCFCSPPAMLQLLTRSWLYLTRSWEQMTCSKFSSSLCACELKRTQYQFNAAKLHALVLLYNTWFARKPPVMNFCFNCLVMTNRKLQTCNMCQIATYCSAQCQSDNWKIHKDVCKIVSRYQ</sequence>
<dbReference type="PANTHER" id="PTHR10656">
    <property type="entry name" value="CELL FATE DETERMINING PROTEIN MAB21-RELATED"/>
    <property type="match status" value="1"/>
</dbReference>
<gene>
    <name evidence="13" type="ORF">MCOR_10051</name>
</gene>
<dbReference type="OrthoDB" id="6148658at2759"/>
<dbReference type="Pfam" id="PF01753">
    <property type="entry name" value="zf-MYND"/>
    <property type="match status" value="1"/>
</dbReference>
<dbReference type="Gene3D" id="1.10.1410.40">
    <property type="match status" value="1"/>
</dbReference>
<accession>A0A6J8API4</accession>
<dbReference type="InterPro" id="IPR024810">
    <property type="entry name" value="MAB21L/cGLR"/>
</dbReference>
<dbReference type="AlphaFoldDB" id="A0A6J8API4"/>
<dbReference type="InterPro" id="IPR046906">
    <property type="entry name" value="Mab-21_HhH/H2TH-like"/>
</dbReference>
<organism evidence="13 14">
    <name type="scientific">Mytilus coruscus</name>
    <name type="common">Sea mussel</name>
    <dbReference type="NCBI Taxonomy" id="42192"/>
    <lineage>
        <taxon>Eukaryota</taxon>
        <taxon>Metazoa</taxon>
        <taxon>Spiralia</taxon>
        <taxon>Lophotrochozoa</taxon>
        <taxon>Mollusca</taxon>
        <taxon>Bivalvia</taxon>
        <taxon>Autobranchia</taxon>
        <taxon>Pteriomorphia</taxon>
        <taxon>Mytilida</taxon>
        <taxon>Mytiloidea</taxon>
        <taxon>Mytilidae</taxon>
        <taxon>Mytilinae</taxon>
        <taxon>Mytilus</taxon>
    </lineage>
</organism>
<keyword evidence="10" id="KW-0460">Magnesium</keyword>
<keyword evidence="5" id="KW-0479">Metal-binding</keyword>
<keyword evidence="3" id="KW-0808">Transferase</keyword>
<keyword evidence="14" id="KW-1185">Reference proteome</keyword>
<dbReference type="Pfam" id="PF20266">
    <property type="entry name" value="Mab-21_C"/>
    <property type="match status" value="1"/>
</dbReference>
<keyword evidence="9" id="KW-0067">ATP-binding</keyword>
<evidence type="ECO:0000256" key="5">
    <source>
        <dbReference type="ARBA" id="ARBA00022723"/>
    </source>
</evidence>
<dbReference type="SMART" id="SM01265">
    <property type="entry name" value="Mab-21"/>
    <property type="match status" value="1"/>
</dbReference>
<reference evidence="13 14" key="1">
    <citation type="submission" date="2020-06" db="EMBL/GenBank/DDBJ databases">
        <authorList>
            <person name="Li R."/>
            <person name="Bekaert M."/>
        </authorList>
    </citation>
    <scope>NUCLEOTIDE SEQUENCE [LARGE SCALE GENOMIC DNA]</scope>
    <source>
        <strain evidence="14">wild</strain>
    </source>
</reference>
<dbReference type="GO" id="GO:0005524">
    <property type="term" value="F:ATP binding"/>
    <property type="evidence" value="ECO:0007669"/>
    <property type="project" value="UniProtKB-KW"/>
</dbReference>
<dbReference type="Pfam" id="PF03281">
    <property type="entry name" value="Mab-21"/>
    <property type="match status" value="1"/>
</dbReference>
<feature type="domain" description="MYND-type" evidence="12">
    <location>
        <begin position="734"/>
        <end position="773"/>
    </location>
</feature>
<dbReference type="GO" id="GO:0008270">
    <property type="term" value="F:zinc ion binding"/>
    <property type="evidence" value="ECO:0007669"/>
    <property type="project" value="UniProtKB-KW"/>
</dbReference>
<proteinExistence type="inferred from homology"/>
<dbReference type="PANTHER" id="PTHR10656:SF42">
    <property type="entry name" value="CYCLIC GMP-AMP SYNTHASE-LIKE PROTEIN-RELATED"/>
    <property type="match status" value="1"/>
</dbReference>
<evidence type="ECO:0000256" key="1">
    <source>
        <dbReference type="ARBA" id="ARBA00001946"/>
    </source>
</evidence>
<evidence type="ECO:0000256" key="6">
    <source>
        <dbReference type="ARBA" id="ARBA00022741"/>
    </source>
</evidence>
<evidence type="ECO:0000256" key="8">
    <source>
        <dbReference type="ARBA" id="ARBA00022833"/>
    </source>
</evidence>
<evidence type="ECO:0000256" key="3">
    <source>
        <dbReference type="ARBA" id="ARBA00022679"/>
    </source>
</evidence>
<dbReference type="Gene3D" id="6.10.140.2220">
    <property type="match status" value="1"/>
</dbReference>
<protein>
    <recommendedName>
        <fullName evidence="12">MYND-type domain-containing protein</fullName>
    </recommendedName>
</protein>
<evidence type="ECO:0000256" key="4">
    <source>
        <dbReference type="ARBA" id="ARBA00022695"/>
    </source>
</evidence>
<keyword evidence="4" id="KW-0548">Nucleotidyltransferase</keyword>
<dbReference type="PROSITE" id="PS01360">
    <property type="entry name" value="ZF_MYND_1"/>
    <property type="match status" value="1"/>
</dbReference>
<dbReference type="Proteomes" id="UP000507470">
    <property type="component" value="Unassembled WGS sequence"/>
</dbReference>
<keyword evidence="6" id="KW-0547">Nucleotide-binding</keyword>
<dbReference type="GO" id="GO:0016779">
    <property type="term" value="F:nucleotidyltransferase activity"/>
    <property type="evidence" value="ECO:0007669"/>
    <property type="project" value="UniProtKB-KW"/>
</dbReference>
<evidence type="ECO:0000256" key="2">
    <source>
        <dbReference type="ARBA" id="ARBA00008307"/>
    </source>
</evidence>
<dbReference type="EMBL" id="CACVKT020001787">
    <property type="protein sequence ID" value="CAC5371678.1"/>
    <property type="molecule type" value="Genomic_DNA"/>
</dbReference>
<evidence type="ECO:0000313" key="13">
    <source>
        <dbReference type="EMBL" id="CAC5371678.1"/>
    </source>
</evidence>
<evidence type="ECO:0000313" key="14">
    <source>
        <dbReference type="Proteomes" id="UP000507470"/>
    </source>
</evidence>
<dbReference type="SUPFAM" id="SSF144232">
    <property type="entry name" value="HIT/MYND zinc finger-like"/>
    <property type="match status" value="1"/>
</dbReference>
<dbReference type="PROSITE" id="PS50865">
    <property type="entry name" value="ZF_MYND_2"/>
    <property type="match status" value="1"/>
</dbReference>
<comment type="cofactor">
    <cofactor evidence="1">
        <name>Mg(2+)</name>
        <dbReference type="ChEBI" id="CHEBI:18420"/>
    </cofactor>
</comment>
<dbReference type="InterPro" id="IPR002893">
    <property type="entry name" value="Znf_MYND"/>
</dbReference>
<evidence type="ECO:0000256" key="10">
    <source>
        <dbReference type="ARBA" id="ARBA00022842"/>
    </source>
</evidence>
<keyword evidence="8" id="KW-0862">Zinc</keyword>
<comment type="similarity">
    <text evidence="2">Belongs to the mab-21 family.</text>
</comment>
<evidence type="ECO:0000256" key="7">
    <source>
        <dbReference type="ARBA" id="ARBA00022771"/>
    </source>
</evidence>